<organism evidence="19 20">
    <name type="scientific">Zostera marina</name>
    <name type="common">Eelgrass</name>
    <dbReference type="NCBI Taxonomy" id="29655"/>
    <lineage>
        <taxon>Eukaryota</taxon>
        <taxon>Viridiplantae</taxon>
        <taxon>Streptophyta</taxon>
        <taxon>Embryophyta</taxon>
        <taxon>Tracheophyta</taxon>
        <taxon>Spermatophyta</taxon>
        <taxon>Magnoliopsida</taxon>
        <taxon>Liliopsida</taxon>
        <taxon>Zosteraceae</taxon>
        <taxon>Zostera</taxon>
    </lineage>
</organism>
<evidence type="ECO:0000256" key="2">
    <source>
        <dbReference type="ARBA" id="ARBA00011073"/>
    </source>
</evidence>
<evidence type="ECO:0000256" key="11">
    <source>
        <dbReference type="ARBA" id="ARBA00023180"/>
    </source>
</evidence>
<dbReference type="OMA" id="LEYTTTG"/>
<evidence type="ECO:0000256" key="5">
    <source>
        <dbReference type="ARBA" id="ARBA00022729"/>
    </source>
</evidence>
<evidence type="ECO:0000256" key="9">
    <source>
        <dbReference type="ARBA" id="ARBA00023034"/>
    </source>
</evidence>
<dbReference type="Proteomes" id="UP000036987">
    <property type="component" value="Unassembled WGS sequence"/>
</dbReference>
<reference evidence="20" key="1">
    <citation type="journal article" date="2016" name="Nature">
        <title>The genome of the seagrass Zostera marina reveals angiosperm adaptation to the sea.</title>
        <authorList>
            <person name="Olsen J.L."/>
            <person name="Rouze P."/>
            <person name="Verhelst B."/>
            <person name="Lin Y.-C."/>
            <person name="Bayer T."/>
            <person name="Collen J."/>
            <person name="Dattolo E."/>
            <person name="De Paoli E."/>
            <person name="Dittami S."/>
            <person name="Maumus F."/>
            <person name="Michel G."/>
            <person name="Kersting A."/>
            <person name="Lauritano C."/>
            <person name="Lohaus R."/>
            <person name="Toepel M."/>
            <person name="Tonon T."/>
            <person name="Vanneste K."/>
            <person name="Amirebrahimi M."/>
            <person name="Brakel J."/>
            <person name="Bostroem C."/>
            <person name="Chovatia M."/>
            <person name="Grimwood J."/>
            <person name="Jenkins J.W."/>
            <person name="Jueterbock A."/>
            <person name="Mraz A."/>
            <person name="Stam W.T."/>
            <person name="Tice H."/>
            <person name="Bornberg-Bauer E."/>
            <person name="Green P.J."/>
            <person name="Pearson G.A."/>
            <person name="Procaccini G."/>
            <person name="Duarte C.M."/>
            <person name="Schmutz J."/>
            <person name="Reusch T.B.H."/>
            <person name="Van de Peer Y."/>
        </authorList>
    </citation>
    <scope>NUCLEOTIDE SEQUENCE [LARGE SCALE GENOMIC DNA]</scope>
    <source>
        <strain evidence="20">cv. Finnish</strain>
    </source>
</reference>
<dbReference type="Pfam" id="PF23001">
    <property type="entry name" value="MBTP1_N"/>
    <property type="match status" value="1"/>
</dbReference>
<dbReference type="GO" id="GO:0000139">
    <property type="term" value="C:Golgi membrane"/>
    <property type="evidence" value="ECO:0007669"/>
    <property type="project" value="UniProtKB-SubCell"/>
</dbReference>
<evidence type="ECO:0000313" key="20">
    <source>
        <dbReference type="Proteomes" id="UP000036987"/>
    </source>
</evidence>
<feature type="active site" description="Charge relay system" evidence="12">
    <location>
        <position position="194"/>
    </location>
</feature>
<dbReference type="FunFam" id="3.40.50.200:FF:000011">
    <property type="entry name" value="subtilisin-like protease SBT6.1"/>
    <property type="match status" value="1"/>
</dbReference>
<comment type="caution">
    <text evidence="19">The sequence shown here is derived from an EMBL/GenBank/DDBJ whole genome shotgun (WGS) entry which is preliminary data.</text>
</comment>
<dbReference type="GO" id="GO:0005794">
    <property type="term" value="C:Golgi apparatus"/>
    <property type="evidence" value="ECO:0000318"/>
    <property type="project" value="GO_Central"/>
</dbReference>
<dbReference type="InterPro" id="IPR057060">
    <property type="entry name" value="MBTPS1_3rd"/>
</dbReference>
<dbReference type="Pfam" id="PF00082">
    <property type="entry name" value="Peptidase_S8"/>
    <property type="match status" value="1"/>
</dbReference>
<accession>A0A0K9Q3L7</accession>
<dbReference type="PROSITE" id="PS00137">
    <property type="entry name" value="SUBTILASE_HIS"/>
    <property type="match status" value="1"/>
</dbReference>
<keyword evidence="10 13" id="KW-0472">Membrane</keyword>
<comment type="similarity">
    <text evidence="2 12">Belongs to the peptidase S8 family.</text>
</comment>
<dbReference type="PROSITE" id="PS51892">
    <property type="entry name" value="SUBTILASE"/>
    <property type="match status" value="1"/>
</dbReference>
<feature type="signal peptide" evidence="14">
    <location>
        <begin position="1"/>
        <end position="29"/>
    </location>
</feature>
<dbReference type="OrthoDB" id="1740355at2759"/>
<gene>
    <name evidence="19" type="ORF">ZOSMA_11G00780</name>
</gene>
<feature type="domain" description="Peptidase S8/S53" evidence="15">
    <location>
        <begin position="185"/>
        <end position="443"/>
    </location>
</feature>
<dbReference type="CDD" id="cd07479">
    <property type="entry name" value="Peptidases_S8_SKI-1_like"/>
    <property type="match status" value="1"/>
</dbReference>
<keyword evidence="5 14" id="KW-0732">Signal</keyword>
<dbReference type="AlphaFoldDB" id="A0A0K9Q3L7"/>
<dbReference type="PROSITE" id="PS00138">
    <property type="entry name" value="SUBTILASE_SER"/>
    <property type="match status" value="1"/>
</dbReference>
<evidence type="ECO:0000256" key="10">
    <source>
        <dbReference type="ARBA" id="ARBA00023136"/>
    </source>
</evidence>
<feature type="domain" description="Membrane-bound transcription factor site-1 protease-like N-terminal" evidence="16">
    <location>
        <begin position="42"/>
        <end position="117"/>
    </location>
</feature>
<dbReference type="GO" id="GO:0006508">
    <property type="term" value="P:proteolysis"/>
    <property type="evidence" value="ECO:0007669"/>
    <property type="project" value="UniProtKB-KW"/>
</dbReference>
<feature type="active site" description="Charge relay system" evidence="12">
    <location>
        <position position="391"/>
    </location>
</feature>
<evidence type="ECO:0000259" key="15">
    <source>
        <dbReference type="Pfam" id="PF00082"/>
    </source>
</evidence>
<keyword evidence="6 12" id="KW-0378">Hydrolase</keyword>
<evidence type="ECO:0000256" key="4">
    <source>
        <dbReference type="ARBA" id="ARBA00022692"/>
    </source>
</evidence>
<proteinExistence type="inferred from homology"/>
<dbReference type="Pfam" id="PF23090">
    <property type="entry name" value="MBTPS1_4th"/>
    <property type="match status" value="1"/>
</dbReference>
<evidence type="ECO:0000256" key="13">
    <source>
        <dbReference type="SAM" id="Phobius"/>
    </source>
</evidence>
<protein>
    <submittedName>
        <fullName evidence="19">Subtilisin-like protease</fullName>
    </submittedName>
</protein>
<comment type="subcellular location">
    <subcellularLocation>
        <location evidence="1">Golgi apparatus membrane</location>
        <topology evidence="1">Single-pass membrane protein</topology>
    </subcellularLocation>
</comment>
<evidence type="ECO:0000256" key="8">
    <source>
        <dbReference type="ARBA" id="ARBA00022989"/>
    </source>
</evidence>
<name>A0A0K9Q3L7_ZOSMR</name>
<keyword evidence="4 13" id="KW-0812">Transmembrane</keyword>
<dbReference type="GO" id="GO:0004252">
    <property type="term" value="F:serine-type endopeptidase activity"/>
    <property type="evidence" value="ECO:0000318"/>
    <property type="project" value="GO_Central"/>
</dbReference>
<dbReference type="InterPro" id="IPR022398">
    <property type="entry name" value="Peptidase_S8_His-AS"/>
</dbReference>
<dbReference type="Pfam" id="PF23094">
    <property type="entry name" value="MBTPS1_3rd"/>
    <property type="match status" value="1"/>
</dbReference>
<feature type="chain" id="PRO_5005528135" evidence="14">
    <location>
        <begin position="30"/>
        <end position="1031"/>
    </location>
</feature>
<evidence type="ECO:0000259" key="16">
    <source>
        <dbReference type="Pfam" id="PF23001"/>
    </source>
</evidence>
<dbReference type="STRING" id="29655.A0A0K9Q3L7"/>
<dbReference type="PANTHER" id="PTHR43806">
    <property type="entry name" value="PEPTIDASE S8"/>
    <property type="match status" value="1"/>
</dbReference>
<dbReference type="SUPFAM" id="SSF52743">
    <property type="entry name" value="Subtilisin-like"/>
    <property type="match status" value="1"/>
</dbReference>
<dbReference type="InterPro" id="IPR036852">
    <property type="entry name" value="Peptidase_S8/S53_dom_sf"/>
</dbReference>
<dbReference type="InterPro" id="IPR034185">
    <property type="entry name" value="Site-1_peptidase_cat_dom"/>
</dbReference>
<keyword evidence="9" id="KW-0333">Golgi apparatus</keyword>
<keyword evidence="11" id="KW-0325">Glycoprotein</keyword>
<keyword evidence="20" id="KW-1185">Reference proteome</keyword>
<keyword evidence="7 12" id="KW-0720">Serine protease</keyword>
<feature type="domain" description="MBTPS1 fourth" evidence="17">
    <location>
        <begin position="594"/>
        <end position="865"/>
    </location>
</feature>
<feature type="domain" description="MBTPS1 third" evidence="18">
    <location>
        <begin position="465"/>
        <end position="593"/>
    </location>
</feature>
<evidence type="ECO:0000256" key="7">
    <source>
        <dbReference type="ARBA" id="ARBA00022825"/>
    </source>
</evidence>
<evidence type="ECO:0000256" key="1">
    <source>
        <dbReference type="ARBA" id="ARBA00004194"/>
    </source>
</evidence>
<feature type="active site" description="Charge relay system" evidence="12">
    <location>
        <position position="225"/>
    </location>
</feature>
<evidence type="ECO:0000259" key="17">
    <source>
        <dbReference type="Pfam" id="PF23090"/>
    </source>
</evidence>
<dbReference type="Gene3D" id="3.40.50.200">
    <property type="entry name" value="Peptidase S8/S53 domain"/>
    <property type="match status" value="1"/>
</dbReference>
<evidence type="ECO:0000259" key="18">
    <source>
        <dbReference type="Pfam" id="PF23094"/>
    </source>
</evidence>
<evidence type="ECO:0000313" key="19">
    <source>
        <dbReference type="EMBL" id="KMZ75055.1"/>
    </source>
</evidence>
<keyword evidence="3 12" id="KW-0645">Protease</keyword>
<dbReference type="InterPro" id="IPR023828">
    <property type="entry name" value="Peptidase_S8_Ser-AS"/>
</dbReference>
<dbReference type="InterPro" id="IPR015500">
    <property type="entry name" value="Peptidase_S8_subtilisin-rel"/>
</dbReference>
<evidence type="ECO:0000256" key="14">
    <source>
        <dbReference type="SAM" id="SignalP"/>
    </source>
</evidence>
<evidence type="ECO:0000256" key="12">
    <source>
        <dbReference type="PROSITE-ProRule" id="PRU01240"/>
    </source>
</evidence>
<dbReference type="PRINTS" id="PR00723">
    <property type="entry name" value="SUBTILISIN"/>
</dbReference>
<dbReference type="InterPro" id="IPR057032">
    <property type="entry name" value="MBTPS1_4th"/>
</dbReference>
<dbReference type="InterPro" id="IPR000209">
    <property type="entry name" value="Peptidase_S8/S53_dom"/>
</dbReference>
<evidence type="ECO:0000256" key="3">
    <source>
        <dbReference type="ARBA" id="ARBA00022670"/>
    </source>
</evidence>
<dbReference type="InterPro" id="IPR050131">
    <property type="entry name" value="Peptidase_S8_subtilisin-like"/>
</dbReference>
<sequence length="1031" mass="116682">MASKNQILLFSSIILPLLLTLLPIPPRRTRVPEANSSTPIFQNYIVRFLEYRNAEVLKAYLEDSRLGFLAGWRWIERRNPALAFPTDFGLVEVEEDRMGEIVRMMEGLELVKDVTKDTSFTRNAFANWEEVEVKKPGKLFTKMSFDERAENWSGGRAERRKLMLDRSQVTSVFDAKKLWEKGYKGSKVKMAIFDTGIRSDHPHFRNIKERTNWTNEDTLNDNLGHGTFVAGVIAGEDPECLGFAPDVEIYAFRVFTDAQVSYTSWFLDAFNYAIAINMDVLNLSIGGPDYLDFPFVEKVWELTANNVIMVSAIGNDGPLYGTLNNPADQSDVIGVGGIDYSDQIASFSSRGMSTWEIPHGYGRVKPDVVAYGRDIMGSKISTGCKSLSGTSVASPVVAGVVCLLVSVIPEKSRKDILNPASMKQALVEGASRLSGHNIYEQGAGKLNLLESYEILKNYQPRASIFPSVLDYTDCPYYWPFCRQALYAGAMPVIFNATILNGMGVVGYISGSPMWEPFDEVGNLLSIHFKYSDVIWPWTGFLALHMQIKEEGSLFSGIIEGNIVINVFSPPHGEEDQQRSSRCVLHLKLKVIPTPPRSKRILWDQFHNIKYPPGYIPRDSLDVRNDILDWHGDHLHTNFNMMFNILHDDGYYIETLGSPLTCFDARQYGTLLMVDLEDEYFPEEIEKLKDDVANLGLGVVIFSEWYNVGYMVKMRFFDDNTRSWWTPITGGANIPAINDLLSPFGIAFGGKILNGDFSIDGEQSHYASGTDIVRFPEGGYIHSFRFQDNSDYGSMQNMLPTNGLNQVESPILGLAEVSKGRIAVYGDSNCLDSSHMVTNCYWLLKKILDFTNLNIRDSILFPDKAKQRHPLHIDDSMLPSRRTDVNFSMYSAVSEKELMCHYDSRSELWGKKGFIPNFITTNRKLPGYHNGNLEINSSNTTIPQWRNENNIAITITRTVDRNKSGRTPPDFLSFLNREELDMESKLSGQWFLPALVVLITCLLLLIFWGMQLRRKRRRRGYIVPRSSSISIV</sequence>
<dbReference type="PANTHER" id="PTHR43806:SF7">
    <property type="entry name" value="MEMBRANE-BOUND TRANSCRIPTION FACTOR SITE-1 PROTEASE"/>
    <property type="match status" value="1"/>
</dbReference>
<evidence type="ECO:0000256" key="6">
    <source>
        <dbReference type="ARBA" id="ARBA00022801"/>
    </source>
</evidence>
<dbReference type="EMBL" id="LFYR01000216">
    <property type="protein sequence ID" value="KMZ75055.1"/>
    <property type="molecule type" value="Genomic_DNA"/>
</dbReference>
<keyword evidence="8 13" id="KW-1133">Transmembrane helix</keyword>
<feature type="transmembrane region" description="Helical" evidence="13">
    <location>
        <begin position="989"/>
        <end position="1009"/>
    </location>
</feature>
<dbReference type="InterPro" id="IPR055143">
    <property type="entry name" value="MBTP1_N"/>
</dbReference>